<proteinExistence type="predicted"/>
<evidence type="ECO:0000313" key="2">
    <source>
        <dbReference type="Proteomes" id="UP000215914"/>
    </source>
</evidence>
<sequence>MYMVPFCIVYFDITRKICTYVVVYVCMCKDMYECMHVCKVVRKVCMYVEEYVCMQDGTCA</sequence>
<dbReference type="OMA" id="CMYVEEY"/>
<dbReference type="InParanoid" id="A0A251U811"/>
<dbReference type="Proteomes" id="UP000215914">
    <property type="component" value="Chromosome 8"/>
</dbReference>
<dbReference type="EMBL" id="CM007897">
    <property type="protein sequence ID" value="OTG19478.1"/>
    <property type="molecule type" value="Genomic_DNA"/>
</dbReference>
<gene>
    <name evidence="1" type="ORF">HannXRQ_Chr08g0234541</name>
</gene>
<keyword evidence="2" id="KW-1185">Reference proteome</keyword>
<dbReference type="AlphaFoldDB" id="A0A251U811"/>
<evidence type="ECO:0000313" key="1">
    <source>
        <dbReference type="EMBL" id="OTG19478.1"/>
    </source>
</evidence>
<accession>A0A251U811</accession>
<protein>
    <submittedName>
        <fullName evidence="1">Uncharacterized protein</fullName>
    </submittedName>
</protein>
<reference evidence="2" key="1">
    <citation type="journal article" date="2017" name="Nature">
        <title>The sunflower genome provides insights into oil metabolism, flowering and Asterid evolution.</title>
        <authorList>
            <person name="Badouin H."/>
            <person name="Gouzy J."/>
            <person name="Grassa C.J."/>
            <person name="Murat F."/>
            <person name="Staton S.E."/>
            <person name="Cottret L."/>
            <person name="Lelandais-Briere C."/>
            <person name="Owens G.L."/>
            <person name="Carrere S."/>
            <person name="Mayjonade B."/>
            <person name="Legrand L."/>
            <person name="Gill N."/>
            <person name="Kane N.C."/>
            <person name="Bowers J.E."/>
            <person name="Hubner S."/>
            <person name="Bellec A."/>
            <person name="Berard A."/>
            <person name="Berges H."/>
            <person name="Blanchet N."/>
            <person name="Boniface M.C."/>
            <person name="Brunel D."/>
            <person name="Catrice O."/>
            <person name="Chaidir N."/>
            <person name="Claudel C."/>
            <person name="Donnadieu C."/>
            <person name="Faraut T."/>
            <person name="Fievet G."/>
            <person name="Helmstetter N."/>
            <person name="King M."/>
            <person name="Knapp S.J."/>
            <person name="Lai Z."/>
            <person name="Le Paslier M.C."/>
            <person name="Lippi Y."/>
            <person name="Lorenzon L."/>
            <person name="Mandel J.R."/>
            <person name="Marage G."/>
            <person name="Marchand G."/>
            <person name="Marquand E."/>
            <person name="Bret-Mestries E."/>
            <person name="Morien E."/>
            <person name="Nambeesan S."/>
            <person name="Nguyen T."/>
            <person name="Pegot-Espagnet P."/>
            <person name="Pouilly N."/>
            <person name="Raftis F."/>
            <person name="Sallet E."/>
            <person name="Schiex T."/>
            <person name="Thomas J."/>
            <person name="Vandecasteele C."/>
            <person name="Vares D."/>
            <person name="Vear F."/>
            <person name="Vautrin S."/>
            <person name="Crespi M."/>
            <person name="Mangin B."/>
            <person name="Burke J.M."/>
            <person name="Salse J."/>
            <person name="Munos S."/>
            <person name="Vincourt P."/>
            <person name="Rieseberg L.H."/>
            <person name="Langlade N.B."/>
        </authorList>
    </citation>
    <scope>NUCLEOTIDE SEQUENCE [LARGE SCALE GENOMIC DNA]</scope>
    <source>
        <strain evidence="2">cv. SF193</strain>
    </source>
</reference>
<organism evidence="1 2">
    <name type="scientific">Helianthus annuus</name>
    <name type="common">Common sunflower</name>
    <dbReference type="NCBI Taxonomy" id="4232"/>
    <lineage>
        <taxon>Eukaryota</taxon>
        <taxon>Viridiplantae</taxon>
        <taxon>Streptophyta</taxon>
        <taxon>Embryophyta</taxon>
        <taxon>Tracheophyta</taxon>
        <taxon>Spermatophyta</taxon>
        <taxon>Magnoliopsida</taxon>
        <taxon>eudicotyledons</taxon>
        <taxon>Gunneridae</taxon>
        <taxon>Pentapetalae</taxon>
        <taxon>asterids</taxon>
        <taxon>campanulids</taxon>
        <taxon>Asterales</taxon>
        <taxon>Asteraceae</taxon>
        <taxon>Asteroideae</taxon>
        <taxon>Heliantheae alliance</taxon>
        <taxon>Heliantheae</taxon>
        <taxon>Helianthus</taxon>
    </lineage>
</organism>
<name>A0A251U811_HELAN</name>